<dbReference type="InterPro" id="IPR036388">
    <property type="entry name" value="WH-like_DNA-bd_sf"/>
</dbReference>
<dbReference type="PROSITE" id="PS01125">
    <property type="entry name" value="ROK"/>
    <property type="match status" value="1"/>
</dbReference>
<comment type="similarity">
    <text evidence="2">Belongs to the ROK (NagC/XylR) family.</text>
</comment>
<evidence type="ECO:0000256" key="3">
    <source>
        <dbReference type="ARBA" id="ARBA00022629"/>
    </source>
</evidence>
<evidence type="ECO:0000313" key="5">
    <source>
        <dbReference type="Proteomes" id="UP000823868"/>
    </source>
</evidence>
<proteinExistence type="inferred from homology"/>
<evidence type="ECO:0000256" key="2">
    <source>
        <dbReference type="ARBA" id="ARBA00006479"/>
    </source>
</evidence>
<comment type="function">
    <text evidence="1">Transcriptional repressor of xylose-utilizing enzymes.</text>
</comment>
<dbReference type="AlphaFoldDB" id="A0A9D1Y8J1"/>
<protein>
    <submittedName>
        <fullName evidence="4">ROK family protein</fullName>
    </submittedName>
</protein>
<gene>
    <name evidence="4" type="ORF">H9841_06210</name>
</gene>
<dbReference type="Pfam" id="PF00480">
    <property type="entry name" value="ROK"/>
    <property type="match status" value="1"/>
</dbReference>
<dbReference type="GO" id="GO:0042732">
    <property type="term" value="P:D-xylose metabolic process"/>
    <property type="evidence" value="ECO:0007669"/>
    <property type="project" value="UniProtKB-KW"/>
</dbReference>
<dbReference type="Gene3D" id="1.10.10.10">
    <property type="entry name" value="Winged helix-like DNA-binding domain superfamily/Winged helix DNA-binding domain"/>
    <property type="match status" value="1"/>
</dbReference>
<reference evidence="4" key="2">
    <citation type="submission" date="2021-04" db="EMBL/GenBank/DDBJ databases">
        <authorList>
            <person name="Gilroy R."/>
        </authorList>
    </citation>
    <scope>NUCLEOTIDE SEQUENCE</scope>
    <source>
        <strain evidence="4">ChiBcec16_6824</strain>
    </source>
</reference>
<comment type="caution">
    <text evidence="4">The sequence shown here is derived from an EMBL/GenBank/DDBJ whole genome shotgun (WGS) entry which is preliminary data.</text>
</comment>
<name>A0A9D1Y8J1_9FIRM</name>
<organism evidence="4 5">
    <name type="scientific">Candidatus Flavonifractor merdigallinarum</name>
    <dbReference type="NCBI Taxonomy" id="2838589"/>
    <lineage>
        <taxon>Bacteria</taxon>
        <taxon>Bacillati</taxon>
        <taxon>Bacillota</taxon>
        <taxon>Clostridia</taxon>
        <taxon>Eubacteriales</taxon>
        <taxon>Oscillospiraceae</taxon>
        <taxon>Flavonifractor</taxon>
    </lineage>
</organism>
<dbReference type="PANTHER" id="PTHR18964">
    <property type="entry name" value="ROK (REPRESSOR, ORF, KINASE) FAMILY"/>
    <property type="match status" value="1"/>
</dbReference>
<dbReference type="SUPFAM" id="SSF53067">
    <property type="entry name" value="Actin-like ATPase domain"/>
    <property type="match status" value="1"/>
</dbReference>
<dbReference type="InterPro" id="IPR043129">
    <property type="entry name" value="ATPase_NBD"/>
</dbReference>
<dbReference type="PANTHER" id="PTHR18964:SF149">
    <property type="entry name" value="BIFUNCTIONAL UDP-N-ACETYLGLUCOSAMINE 2-EPIMERASE_N-ACETYLMANNOSAMINE KINASE"/>
    <property type="match status" value="1"/>
</dbReference>
<reference evidence="4" key="1">
    <citation type="journal article" date="2021" name="PeerJ">
        <title>Extensive microbial diversity within the chicken gut microbiome revealed by metagenomics and culture.</title>
        <authorList>
            <person name="Gilroy R."/>
            <person name="Ravi A."/>
            <person name="Getino M."/>
            <person name="Pursley I."/>
            <person name="Horton D.L."/>
            <person name="Alikhan N.F."/>
            <person name="Baker D."/>
            <person name="Gharbi K."/>
            <person name="Hall N."/>
            <person name="Watson M."/>
            <person name="Adriaenssens E.M."/>
            <person name="Foster-Nyarko E."/>
            <person name="Jarju S."/>
            <person name="Secka A."/>
            <person name="Antonio M."/>
            <person name="Oren A."/>
            <person name="Chaudhuri R.R."/>
            <person name="La Ragione R."/>
            <person name="Hildebrand F."/>
            <person name="Pallen M.J."/>
        </authorList>
    </citation>
    <scope>NUCLEOTIDE SEQUENCE</scope>
    <source>
        <strain evidence="4">ChiBcec16_6824</strain>
    </source>
</reference>
<keyword evidence="3" id="KW-0119">Carbohydrate metabolism</keyword>
<sequence>MDRTLMHQNNTRLVLSAIRQAGEMSRAQAAEATGMSIVTVGRIADELMARGILREQEKEGGVQVGRPPRVLSLEHTRLLCVSAYLGRGELYLGLVDPRGSLLDQEHHTFPETEEFLSQPVLQWMAQHLEGFLARHEKEGIRSTVGVVVPGIVDIQEGVLQFSANLRWRDVPVVRYLEERMPQYTFLLENDTKALALAEQNFGACAGCRNMVALSVGDGIGAAMILNGEIYRGVNNMAGEIGHIILNPAGKICECGKVGCLQTHLSQRTILAEARSVYPDITLAGLFDYFQQGDPFAVALIGQVVEYTSIAINLLANTYAPEAVLLCGSMLRQHPIFSTLVERNYRSKINEYMQNTFRLCFERFGVSGHLLGGGALALRQVLEQLCS</sequence>
<dbReference type="Gene3D" id="3.30.420.40">
    <property type="match status" value="2"/>
</dbReference>
<accession>A0A9D1Y8J1</accession>
<dbReference type="InterPro" id="IPR036390">
    <property type="entry name" value="WH_DNA-bd_sf"/>
</dbReference>
<dbReference type="InterPro" id="IPR049874">
    <property type="entry name" value="ROK_cs"/>
</dbReference>
<evidence type="ECO:0000313" key="4">
    <source>
        <dbReference type="EMBL" id="HIY21475.1"/>
    </source>
</evidence>
<dbReference type="EMBL" id="DXDX01000115">
    <property type="protein sequence ID" value="HIY21475.1"/>
    <property type="molecule type" value="Genomic_DNA"/>
</dbReference>
<dbReference type="SUPFAM" id="SSF46785">
    <property type="entry name" value="Winged helix' DNA-binding domain"/>
    <property type="match status" value="1"/>
</dbReference>
<keyword evidence="3" id="KW-0859">Xylose metabolism</keyword>
<evidence type="ECO:0000256" key="1">
    <source>
        <dbReference type="ARBA" id="ARBA00002486"/>
    </source>
</evidence>
<dbReference type="Proteomes" id="UP000823868">
    <property type="component" value="Unassembled WGS sequence"/>
</dbReference>
<dbReference type="InterPro" id="IPR000600">
    <property type="entry name" value="ROK"/>
</dbReference>